<gene>
    <name evidence="5" type="ORF">MCB1EB_1398</name>
</gene>
<protein>
    <submittedName>
        <fullName evidence="5">LysR family transcriptional regulator</fullName>
    </submittedName>
</protein>
<evidence type="ECO:0000256" key="1">
    <source>
        <dbReference type="ARBA" id="ARBA00009437"/>
    </source>
</evidence>
<keyword evidence="6" id="KW-1185">Reference proteome</keyword>
<dbReference type="Gene3D" id="1.10.10.10">
    <property type="entry name" value="Winged helix-like DNA-binding domain superfamily/Winged helix DNA-binding domain"/>
    <property type="match status" value="1"/>
</dbReference>
<dbReference type="GO" id="GO:0003700">
    <property type="term" value="F:DNA-binding transcription factor activity"/>
    <property type="evidence" value="ECO:0007669"/>
    <property type="project" value="InterPro"/>
</dbReference>
<dbReference type="Gene3D" id="3.40.190.290">
    <property type="match status" value="1"/>
</dbReference>
<keyword evidence="4" id="KW-0804">Transcription</keyword>
<keyword evidence="2" id="KW-0805">Transcription regulation</keyword>
<dbReference type="RefSeq" id="WP_045361749.1">
    <property type="nucleotide sequence ID" value="NZ_AP018150.1"/>
</dbReference>
<name>A0A2Z6EVV7_9BURK</name>
<reference evidence="5 6" key="1">
    <citation type="journal article" date="2018" name="Microbes Environ.">
        <title>Comparative Genomic Insights into Endofungal Lifestyles of Two Bacterial Endosymbionts, Mycoavidus cysteinexigens and Burkholderia rhizoxinica.</title>
        <authorList>
            <person name="Sharmin D."/>
            <person name="Guo Y."/>
            <person name="Nishizawa T."/>
            <person name="Ohshima S."/>
            <person name="Sato Y."/>
            <person name="Takashima Y."/>
            <person name="Narisawa K."/>
            <person name="Ohta H."/>
        </authorList>
    </citation>
    <scope>NUCLEOTIDE SEQUENCE [LARGE SCALE GENOMIC DNA]</scope>
    <source>
        <strain evidence="5 6">B1-EB</strain>
    </source>
</reference>
<dbReference type="InterPro" id="IPR005119">
    <property type="entry name" value="LysR_subst-bd"/>
</dbReference>
<dbReference type="Pfam" id="PF03466">
    <property type="entry name" value="LysR_substrate"/>
    <property type="match status" value="1"/>
</dbReference>
<comment type="similarity">
    <text evidence="1">Belongs to the LysR transcriptional regulatory family.</text>
</comment>
<dbReference type="Proteomes" id="UP000282597">
    <property type="component" value="Chromosome"/>
</dbReference>
<dbReference type="PROSITE" id="PS50931">
    <property type="entry name" value="HTH_LYSR"/>
    <property type="match status" value="1"/>
</dbReference>
<evidence type="ECO:0000256" key="3">
    <source>
        <dbReference type="ARBA" id="ARBA00023125"/>
    </source>
</evidence>
<evidence type="ECO:0000313" key="5">
    <source>
        <dbReference type="EMBL" id="BBE09559.1"/>
    </source>
</evidence>
<dbReference type="KEGG" id="mcys:MCB1EB_1398"/>
<dbReference type="SUPFAM" id="SSF53850">
    <property type="entry name" value="Periplasmic binding protein-like II"/>
    <property type="match status" value="1"/>
</dbReference>
<organism evidence="5 6">
    <name type="scientific">Mycoavidus cysteinexigens</name>
    <dbReference type="NCBI Taxonomy" id="1553431"/>
    <lineage>
        <taxon>Bacteria</taxon>
        <taxon>Pseudomonadati</taxon>
        <taxon>Pseudomonadota</taxon>
        <taxon>Betaproteobacteria</taxon>
        <taxon>Burkholderiales</taxon>
        <taxon>Burkholderiaceae</taxon>
        <taxon>Mycoavidus</taxon>
    </lineage>
</organism>
<accession>A0A2Z6EVV7</accession>
<evidence type="ECO:0000256" key="4">
    <source>
        <dbReference type="ARBA" id="ARBA00023163"/>
    </source>
</evidence>
<dbReference type="Pfam" id="PF00126">
    <property type="entry name" value="HTH_1"/>
    <property type="match status" value="1"/>
</dbReference>
<dbReference type="GO" id="GO:0000976">
    <property type="term" value="F:transcription cis-regulatory region binding"/>
    <property type="evidence" value="ECO:0007669"/>
    <property type="project" value="TreeGrafter"/>
</dbReference>
<dbReference type="InterPro" id="IPR036388">
    <property type="entry name" value="WH-like_DNA-bd_sf"/>
</dbReference>
<dbReference type="PANTHER" id="PTHR30126:SF80">
    <property type="entry name" value="TRANSCRIPTIONAL REGULATOR-RELATED"/>
    <property type="match status" value="1"/>
</dbReference>
<dbReference type="InterPro" id="IPR036390">
    <property type="entry name" value="WH_DNA-bd_sf"/>
</dbReference>
<dbReference type="EMBL" id="AP018150">
    <property type="protein sequence ID" value="BBE09559.1"/>
    <property type="molecule type" value="Genomic_DNA"/>
</dbReference>
<dbReference type="AlphaFoldDB" id="A0A2Z6EVV7"/>
<evidence type="ECO:0000256" key="2">
    <source>
        <dbReference type="ARBA" id="ARBA00023015"/>
    </source>
</evidence>
<evidence type="ECO:0000313" key="6">
    <source>
        <dbReference type="Proteomes" id="UP000282597"/>
    </source>
</evidence>
<dbReference type="SUPFAM" id="SSF46785">
    <property type="entry name" value="Winged helix' DNA-binding domain"/>
    <property type="match status" value="1"/>
</dbReference>
<sequence length="311" mass="34588">MIINQKRLRYFHAVHTHGQIRKAADYLNTDGSVITRQIALLEEEIGEKLFERHSRGMALTEVGALLIDYYHHTQKAQQDFEVGLQELRGMKRGTIHIVVLKAYGEILVESVLGDFCKEHSGLNISIKETSTADQAVAEIIADEAHIGIMSHYSLNDPNIKYSVCAPLPMCLVVNPNHPLASQKKVTFLEAARYPLALPSTASNLWHMIQEAERMENIQLIPAFISDSISTRKKFSSIGNGGTLMSALAAAQEIKMGQLVALEIDHQCFQAFQLCLAVKRNKPFLPAMNQLFRMLEAKLGACAQVAKNLSAH</sequence>
<dbReference type="PANTHER" id="PTHR30126">
    <property type="entry name" value="HTH-TYPE TRANSCRIPTIONAL REGULATOR"/>
    <property type="match status" value="1"/>
</dbReference>
<proteinExistence type="inferred from homology"/>
<dbReference type="InterPro" id="IPR000847">
    <property type="entry name" value="LysR_HTH_N"/>
</dbReference>
<keyword evidence="3" id="KW-0238">DNA-binding</keyword>